<comment type="caution">
    <text evidence="1">The sequence shown here is derived from an EMBL/GenBank/DDBJ whole genome shotgun (WGS) entry which is preliminary data.</text>
</comment>
<evidence type="ECO:0000313" key="1">
    <source>
        <dbReference type="EMBL" id="KAI4354309.1"/>
    </source>
</evidence>
<evidence type="ECO:0000313" key="2">
    <source>
        <dbReference type="Proteomes" id="UP000828941"/>
    </source>
</evidence>
<dbReference type="EMBL" id="CM039427">
    <property type="protein sequence ID" value="KAI4354309.1"/>
    <property type="molecule type" value="Genomic_DNA"/>
</dbReference>
<name>A0ACB9Q221_BAUVA</name>
<dbReference type="Proteomes" id="UP000828941">
    <property type="component" value="Chromosome 2"/>
</dbReference>
<protein>
    <submittedName>
        <fullName evidence="1">Uncharacterized protein</fullName>
    </submittedName>
</protein>
<organism evidence="1 2">
    <name type="scientific">Bauhinia variegata</name>
    <name type="common">Purple orchid tree</name>
    <name type="synonym">Phanera variegata</name>
    <dbReference type="NCBI Taxonomy" id="167791"/>
    <lineage>
        <taxon>Eukaryota</taxon>
        <taxon>Viridiplantae</taxon>
        <taxon>Streptophyta</taxon>
        <taxon>Embryophyta</taxon>
        <taxon>Tracheophyta</taxon>
        <taxon>Spermatophyta</taxon>
        <taxon>Magnoliopsida</taxon>
        <taxon>eudicotyledons</taxon>
        <taxon>Gunneridae</taxon>
        <taxon>Pentapetalae</taxon>
        <taxon>rosids</taxon>
        <taxon>fabids</taxon>
        <taxon>Fabales</taxon>
        <taxon>Fabaceae</taxon>
        <taxon>Cercidoideae</taxon>
        <taxon>Cercideae</taxon>
        <taxon>Bauhiniinae</taxon>
        <taxon>Bauhinia</taxon>
    </lineage>
</organism>
<keyword evidence="2" id="KW-1185">Reference proteome</keyword>
<accession>A0ACB9Q221</accession>
<reference evidence="1 2" key="1">
    <citation type="journal article" date="2022" name="DNA Res.">
        <title>Chromosomal-level genome assembly of the orchid tree Bauhinia variegata (Leguminosae; Cercidoideae) supports the allotetraploid origin hypothesis of Bauhinia.</title>
        <authorList>
            <person name="Zhong Y."/>
            <person name="Chen Y."/>
            <person name="Zheng D."/>
            <person name="Pang J."/>
            <person name="Liu Y."/>
            <person name="Luo S."/>
            <person name="Meng S."/>
            <person name="Qian L."/>
            <person name="Wei D."/>
            <person name="Dai S."/>
            <person name="Zhou R."/>
        </authorList>
    </citation>
    <scope>NUCLEOTIDE SEQUENCE [LARGE SCALE GENOMIC DNA]</scope>
    <source>
        <strain evidence="1">BV-YZ2020</strain>
    </source>
</reference>
<gene>
    <name evidence="1" type="ORF">L6164_003183</name>
</gene>
<proteinExistence type="predicted"/>
<sequence>MSDFSLTNPSKKNEFSTVFLSDFFHLCSSIVSHPLYFSYFIFFSPYLIKLLSFLSPLFFTTTLVLLVLLTLSPNLVFDKGASEFSESELGFVFSVYKALVERLKSKSGDEKDEETGFLEEIEAYLVMFQSSIFEAWEPKSQDSCSEGFDQESYDDSEEKPVEKNDHKVEESQETKPIAELKSLESLFQENTELKALFSQEEEKEVKPLDPEFEKVEERKEGLPWRRESKVMSIVRSIDAKVSGNSDEDSAGTATAVVNTEEKVNSTKVVSKFGSPNGEYTRKVMVNNQSLSPNLGTFGSMRKEKEWRRTLACKLFEERHHVDGSEGMDMLWETYETESTKVQQRSNSKKGKKEEVDYNDDDEEDEEDDEIDGNKLCCLQALKFSTGKMNLGMGRPNLQKISKALKGIGWLHHHVGRHGRKQQQGDR</sequence>